<dbReference type="GO" id="GO:0140825">
    <property type="term" value="F:lactoperoxidase activity"/>
    <property type="evidence" value="ECO:0007669"/>
    <property type="project" value="UniProtKB-EC"/>
</dbReference>
<evidence type="ECO:0000256" key="9">
    <source>
        <dbReference type="ARBA" id="ARBA00023002"/>
    </source>
</evidence>
<feature type="signal peptide" evidence="14">
    <location>
        <begin position="1"/>
        <end position="28"/>
    </location>
</feature>
<dbReference type="PRINTS" id="PR00461">
    <property type="entry name" value="PLPEROXIDASE"/>
</dbReference>
<comment type="catalytic activity">
    <reaction evidence="1">
        <text>2 a phenolic donor + H2O2 = 2 a phenolic radical donor + 2 H2O</text>
        <dbReference type="Rhea" id="RHEA:56136"/>
        <dbReference type="ChEBI" id="CHEBI:15377"/>
        <dbReference type="ChEBI" id="CHEBI:16240"/>
        <dbReference type="ChEBI" id="CHEBI:139520"/>
        <dbReference type="ChEBI" id="CHEBI:139521"/>
        <dbReference type="EC" id="1.11.1.7"/>
    </reaction>
</comment>
<dbReference type="InterPro" id="IPR000823">
    <property type="entry name" value="Peroxidase_pln"/>
</dbReference>
<feature type="binding site" evidence="12">
    <location>
        <position position="81"/>
    </location>
    <ligand>
        <name>Ca(2+)</name>
        <dbReference type="ChEBI" id="CHEBI:29108"/>
        <label>1</label>
    </ligand>
</feature>
<dbReference type="AlphaFoldDB" id="A0A2N9EVK4"/>
<comment type="cofactor">
    <cofactor evidence="2">
        <name>heme b</name>
        <dbReference type="ChEBI" id="CHEBI:60344"/>
    </cofactor>
</comment>
<dbReference type="SUPFAM" id="SSF48113">
    <property type="entry name" value="Heme-dependent peroxidases"/>
    <property type="match status" value="1"/>
</dbReference>
<evidence type="ECO:0000256" key="13">
    <source>
        <dbReference type="PIRSR" id="PIRSR600823-4"/>
    </source>
</evidence>
<keyword evidence="6" id="KW-0575">Peroxidase</keyword>
<evidence type="ECO:0000256" key="3">
    <source>
        <dbReference type="ARBA" id="ARBA00002322"/>
    </source>
</evidence>
<dbReference type="PROSITE" id="PS00435">
    <property type="entry name" value="PEROXIDASE_1"/>
    <property type="match status" value="1"/>
</dbReference>
<dbReference type="InterPro" id="IPR002016">
    <property type="entry name" value="Haem_peroxidase"/>
</dbReference>
<dbReference type="InterPro" id="IPR019794">
    <property type="entry name" value="Peroxidases_AS"/>
</dbReference>
<keyword evidence="10" id="KW-0408">Iron</keyword>
<feature type="domain" description="Plant heme peroxidase family profile" evidence="15">
    <location>
        <begin position="34"/>
        <end position="157"/>
    </location>
</feature>
<dbReference type="Gene3D" id="1.10.520.10">
    <property type="match status" value="1"/>
</dbReference>
<dbReference type="PROSITE" id="PS00436">
    <property type="entry name" value="PEROXIDASE_2"/>
    <property type="match status" value="1"/>
</dbReference>
<keyword evidence="8 12" id="KW-0479">Metal-binding</keyword>
<evidence type="ECO:0000256" key="6">
    <source>
        <dbReference type="ARBA" id="ARBA00022559"/>
    </source>
</evidence>
<comment type="cofactor">
    <cofactor evidence="12">
        <name>Ca(2+)</name>
        <dbReference type="ChEBI" id="CHEBI:29108"/>
    </cofactor>
    <text evidence="12">Binds 2 calcium ions per subunit.</text>
</comment>
<dbReference type="GO" id="GO:0006979">
    <property type="term" value="P:response to oxidative stress"/>
    <property type="evidence" value="ECO:0007669"/>
    <property type="project" value="InterPro"/>
</dbReference>
<evidence type="ECO:0000256" key="5">
    <source>
        <dbReference type="ARBA" id="ARBA00012313"/>
    </source>
</evidence>
<feature type="binding site" evidence="12">
    <location>
        <position position="97"/>
    </location>
    <ligand>
        <name>Ca(2+)</name>
        <dbReference type="ChEBI" id="CHEBI:29108"/>
        <label>1</label>
    </ligand>
</feature>
<feature type="site" description="Transition state stabilizer" evidence="13">
    <location>
        <position position="71"/>
    </location>
</feature>
<dbReference type="InterPro" id="IPR010255">
    <property type="entry name" value="Haem_peroxidase_sf"/>
</dbReference>
<reference evidence="16" key="1">
    <citation type="submission" date="2018-02" db="EMBL/GenBank/DDBJ databases">
        <authorList>
            <person name="Cohen D.B."/>
            <person name="Kent A.D."/>
        </authorList>
    </citation>
    <scope>NUCLEOTIDE SEQUENCE</scope>
</reference>
<dbReference type="Gene3D" id="1.10.420.10">
    <property type="entry name" value="Peroxidase, domain 2"/>
    <property type="match status" value="1"/>
</dbReference>
<dbReference type="GO" id="GO:0020037">
    <property type="term" value="F:heme binding"/>
    <property type="evidence" value="ECO:0007669"/>
    <property type="project" value="InterPro"/>
</dbReference>
<dbReference type="EMBL" id="OIVN01000347">
    <property type="protein sequence ID" value="SPC78730.1"/>
    <property type="molecule type" value="Genomic_DNA"/>
</dbReference>
<evidence type="ECO:0000313" key="16">
    <source>
        <dbReference type="EMBL" id="SPC78730.1"/>
    </source>
</evidence>
<feature type="active site" description="Proton acceptor" evidence="11">
    <location>
        <position position="75"/>
    </location>
</feature>
<evidence type="ECO:0000259" key="15">
    <source>
        <dbReference type="PROSITE" id="PS50873"/>
    </source>
</evidence>
<comment type="similarity">
    <text evidence="4">Belongs to the peroxidase family. Ascorbate peroxidase subfamily.</text>
</comment>
<accession>A0A2N9EVK4</accession>
<sequence>MMRSLSCKMNMPTLYFCFAFILTTSTMASVSSASLKVNFYKTSCPSAEAIVNKAVNKAVSRNPGMAAGLIRMHFHDCFIRGGDASILLDSTPGNLAEKENIIAFVAGDSAYKVPSGRRDGLSLDEMVTLSGAHSIELKAKCPPPSSFGNGLDPIVPLDVLTPNKLDNKYYKDLKNHHGLLTSDQTLLGSRATAGIVRNNAWNDAAWANKLQ</sequence>
<name>A0A2N9EVK4_FAGSY</name>
<evidence type="ECO:0000256" key="12">
    <source>
        <dbReference type="PIRSR" id="PIRSR600823-3"/>
    </source>
</evidence>
<feature type="binding site" evidence="12">
    <location>
        <position position="76"/>
    </location>
    <ligand>
        <name>Ca(2+)</name>
        <dbReference type="ChEBI" id="CHEBI:29108"/>
        <label>1</label>
    </ligand>
</feature>
<evidence type="ECO:0000256" key="7">
    <source>
        <dbReference type="ARBA" id="ARBA00022617"/>
    </source>
</evidence>
<dbReference type="PROSITE" id="PS50873">
    <property type="entry name" value="PEROXIDASE_4"/>
    <property type="match status" value="1"/>
</dbReference>
<protein>
    <recommendedName>
        <fullName evidence="5">peroxidase</fullName>
        <ecNumber evidence="5">1.11.1.7</ecNumber>
    </recommendedName>
</protein>
<dbReference type="PRINTS" id="PR00458">
    <property type="entry name" value="PEROXIDASE"/>
</dbReference>
<dbReference type="PANTHER" id="PTHR31235">
    <property type="entry name" value="PEROXIDASE 25-RELATED"/>
    <property type="match status" value="1"/>
</dbReference>
<gene>
    <name evidence="16" type="ORF">FSB_LOCUS6612</name>
</gene>
<organism evidence="16">
    <name type="scientific">Fagus sylvatica</name>
    <name type="common">Beechnut</name>
    <dbReference type="NCBI Taxonomy" id="28930"/>
    <lineage>
        <taxon>Eukaryota</taxon>
        <taxon>Viridiplantae</taxon>
        <taxon>Streptophyta</taxon>
        <taxon>Embryophyta</taxon>
        <taxon>Tracheophyta</taxon>
        <taxon>Spermatophyta</taxon>
        <taxon>Magnoliopsida</taxon>
        <taxon>eudicotyledons</taxon>
        <taxon>Gunneridae</taxon>
        <taxon>Pentapetalae</taxon>
        <taxon>rosids</taxon>
        <taxon>fabids</taxon>
        <taxon>Fagales</taxon>
        <taxon>Fagaceae</taxon>
        <taxon>Fagus</taxon>
    </lineage>
</organism>
<comment type="function">
    <text evidence="3">Removal of H(2)O(2), oxidation of toxic reductants, biosynthesis and degradation of lignin, suberization, auxin catabolism, response to environmental stresses such as wounding, pathogen attack and oxidative stress. These functions might be dependent on each isozyme/isoform in each plant tissue.</text>
</comment>
<keyword evidence="12" id="KW-0106">Calcium</keyword>
<keyword evidence="7" id="KW-0349">Heme</keyword>
<evidence type="ECO:0000256" key="8">
    <source>
        <dbReference type="ARBA" id="ARBA00022723"/>
    </source>
</evidence>
<evidence type="ECO:0000256" key="4">
    <source>
        <dbReference type="ARBA" id="ARBA00006873"/>
    </source>
</evidence>
<dbReference type="EC" id="1.11.1.7" evidence="5"/>
<feature type="binding site" evidence="12">
    <location>
        <position position="85"/>
    </location>
    <ligand>
        <name>Ca(2+)</name>
        <dbReference type="ChEBI" id="CHEBI:29108"/>
        <label>1</label>
    </ligand>
</feature>
<evidence type="ECO:0000256" key="2">
    <source>
        <dbReference type="ARBA" id="ARBA00001970"/>
    </source>
</evidence>
<feature type="binding site" evidence="12">
    <location>
        <position position="83"/>
    </location>
    <ligand>
        <name>Ca(2+)</name>
        <dbReference type="ChEBI" id="CHEBI:29108"/>
        <label>1</label>
    </ligand>
</feature>
<evidence type="ECO:0000256" key="10">
    <source>
        <dbReference type="ARBA" id="ARBA00023004"/>
    </source>
</evidence>
<dbReference type="Pfam" id="PF00141">
    <property type="entry name" value="peroxidase"/>
    <property type="match status" value="2"/>
</dbReference>
<evidence type="ECO:0000256" key="1">
    <source>
        <dbReference type="ARBA" id="ARBA00000189"/>
    </source>
</evidence>
<keyword evidence="9" id="KW-0560">Oxidoreductase</keyword>
<evidence type="ECO:0000256" key="11">
    <source>
        <dbReference type="PIRSR" id="PIRSR600823-1"/>
    </source>
</evidence>
<feature type="chain" id="PRO_5014958121" description="peroxidase" evidence="14">
    <location>
        <begin position="29"/>
        <end position="211"/>
    </location>
</feature>
<proteinExistence type="inferred from homology"/>
<dbReference type="GO" id="GO:0046872">
    <property type="term" value="F:metal ion binding"/>
    <property type="evidence" value="ECO:0007669"/>
    <property type="project" value="UniProtKB-KW"/>
</dbReference>
<evidence type="ECO:0000256" key="14">
    <source>
        <dbReference type="SAM" id="SignalP"/>
    </source>
</evidence>
<keyword evidence="14" id="KW-0732">Signal</keyword>
<dbReference type="InterPro" id="IPR019793">
    <property type="entry name" value="Peroxidases_heam-ligand_BS"/>
</dbReference>